<keyword evidence="3" id="KW-1185">Reference proteome</keyword>
<evidence type="ECO:0000256" key="1">
    <source>
        <dbReference type="SAM" id="Phobius"/>
    </source>
</evidence>
<evidence type="ECO:0000313" key="2">
    <source>
        <dbReference type="EMBL" id="KAB1649051.1"/>
    </source>
</evidence>
<dbReference type="EMBL" id="WBJY01000001">
    <property type="protein sequence ID" value="KAB1649051.1"/>
    <property type="molecule type" value="Genomic_DNA"/>
</dbReference>
<keyword evidence="1" id="KW-1133">Transmembrane helix</keyword>
<dbReference type="Proteomes" id="UP000431744">
    <property type="component" value="Unassembled WGS sequence"/>
</dbReference>
<dbReference type="OrthoDB" id="4991324at2"/>
<evidence type="ECO:0000313" key="3">
    <source>
        <dbReference type="Proteomes" id="UP000431744"/>
    </source>
</evidence>
<dbReference type="AlphaFoldDB" id="A0A6H9WMS3"/>
<proteinExistence type="predicted"/>
<dbReference type="RefSeq" id="WP_158027616.1">
    <property type="nucleotide sequence ID" value="NZ_BMHG01000001.1"/>
</dbReference>
<reference evidence="2 3" key="1">
    <citation type="submission" date="2019-09" db="EMBL/GenBank/DDBJ databases">
        <title>Phylogeny of genus Pseudoclavibacter and closely related genus.</title>
        <authorList>
            <person name="Li Y."/>
        </authorList>
    </citation>
    <scope>NUCLEOTIDE SEQUENCE [LARGE SCALE GENOMIC DNA]</scope>
    <source>
        <strain evidence="2 3">EGI 60007</strain>
    </source>
</reference>
<organism evidence="2 3">
    <name type="scientific">Pseudoclavibacter endophyticus</name>
    <dbReference type="NCBI Taxonomy" id="1778590"/>
    <lineage>
        <taxon>Bacteria</taxon>
        <taxon>Bacillati</taxon>
        <taxon>Actinomycetota</taxon>
        <taxon>Actinomycetes</taxon>
        <taxon>Micrococcales</taxon>
        <taxon>Microbacteriaceae</taxon>
        <taxon>Pseudoclavibacter</taxon>
    </lineage>
</organism>
<feature type="transmembrane region" description="Helical" evidence="1">
    <location>
        <begin position="12"/>
        <end position="33"/>
    </location>
</feature>
<gene>
    <name evidence="2" type="ORF">F8O04_01845</name>
</gene>
<comment type="caution">
    <text evidence="2">The sequence shown here is derived from an EMBL/GenBank/DDBJ whole genome shotgun (WGS) entry which is preliminary data.</text>
</comment>
<accession>A0A6H9WMS3</accession>
<keyword evidence="1" id="KW-0472">Membrane</keyword>
<name>A0A6H9WMS3_9MICO</name>
<feature type="transmembrane region" description="Helical" evidence="1">
    <location>
        <begin position="206"/>
        <end position="225"/>
    </location>
</feature>
<protein>
    <submittedName>
        <fullName evidence="2">Uncharacterized protein</fullName>
    </submittedName>
</protein>
<sequence>MNEARARGTRRLGTALVAVFSVVLALGVVLVAGRGVAAWQDVSEPDENGRLHLRTNPFPAEWHELGAGDVVTWHVEASLHGAERSTLALELEASGTLVDAGMRVAVDGCTLEYLGRACPGESSAIVDDMALTDLPREADGRTWQLADLTEDAPRYLLITVSIPASPDRAGLEGRLGVGLHASGDDQGVPAAGAEPPGALAPTGGDLLALLVLAIGMLGVGSGALLRRRRRGEAGA</sequence>
<keyword evidence="1" id="KW-0812">Transmembrane</keyword>